<proteinExistence type="predicted"/>
<keyword evidence="2" id="KW-1185">Reference proteome</keyword>
<organism evidence="1 2">
    <name type="scientific">Colletotrichum chrysophilum</name>
    <dbReference type="NCBI Taxonomy" id="1836956"/>
    <lineage>
        <taxon>Eukaryota</taxon>
        <taxon>Fungi</taxon>
        <taxon>Dikarya</taxon>
        <taxon>Ascomycota</taxon>
        <taxon>Pezizomycotina</taxon>
        <taxon>Sordariomycetes</taxon>
        <taxon>Hypocreomycetidae</taxon>
        <taxon>Glomerellales</taxon>
        <taxon>Glomerellaceae</taxon>
        <taxon>Colletotrichum</taxon>
        <taxon>Colletotrichum gloeosporioides species complex</taxon>
    </lineage>
</organism>
<comment type="caution">
    <text evidence="1">The sequence shown here is derived from an EMBL/GenBank/DDBJ whole genome shotgun (WGS) entry which is preliminary data.</text>
</comment>
<gene>
    <name evidence="1" type="ORF">CCHR01_17323</name>
</gene>
<evidence type="ECO:0000313" key="2">
    <source>
        <dbReference type="Proteomes" id="UP001243330"/>
    </source>
</evidence>
<dbReference type="Proteomes" id="UP001243330">
    <property type="component" value="Unassembled WGS sequence"/>
</dbReference>
<dbReference type="AlphaFoldDB" id="A0AAD9A2T6"/>
<accession>A0AAD9A2T6</accession>
<sequence>MHNTRPLLPFPFPFNTALALELAGGGLKSGSLHVSLPWDSTSTTRLSPDYTTRCRTNAIMYGYPMSHSNARKPFLVGNKQKHTELGTLTLGGKNEVFLMYAP</sequence>
<dbReference type="EMBL" id="JAQOWY010000599">
    <property type="protein sequence ID" value="KAK1840054.1"/>
    <property type="molecule type" value="Genomic_DNA"/>
</dbReference>
<evidence type="ECO:0000313" key="1">
    <source>
        <dbReference type="EMBL" id="KAK1840054.1"/>
    </source>
</evidence>
<protein>
    <submittedName>
        <fullName evidence="1">Uncharacterized protein</fullName>
    </submittedName>
</protein>
<reference evidence="1" key="1">
    <citation type="submission" date="2023-01" db="EMBL/GenBank/DDBJ databases">
        <title>Colletotrichum chrysophilum M932 genome sequence.</title>
        <authorList>
            <person name="Baroncelli R."/>
        </authorList>
    </citation>
    <scope>NUCLEOTIDE SEQUENCE</scope>
    <source>
        <strain evidence="1">M932</strain>
    </source>
</reference>
<name>A0AAD9A2T6_9PEZI</name>